<dbReference type="PROSITE" id="PS00708">
    <property type="entry name" value="PRO_ENDOPEP_SER"/>
    <property type="match status" value="1"/>
</dbReference>
<sequence>MRYASGDLKLKGWLSKHTPGGRRRPAVVFLHGGFAFGAADWADASPFAEAGFVLFMPMLRGENGNPGVYESFYGEVDDAIAAGEYVKSLPHVDGDNIFVAGHSVGGVLAVLTSMMPSVYRAAASLSGYIDMRRFVVGARDGLVPYDWTEREEIRLRNPYDFVSSLRIPLALYADPSNLPAVEPFQREASALGKPCEIIRVPGDHATMVAPAVAHAIDAFRRTMKKKPATGEAR</sequence>
<dbReference type="EMBL" id="JEMC01002492">
    <property type="protein sequence ID" value="KYF87094.1"/>
    <property type="molecule type" value="Genomic_DNA"/>
</dbReference>
<dbReference type="Proteomes" id="UP000075515">
    <property type="component" value="Unassembled WGS sequence"/>
</dbReference>
<organism evidence="3 4">
    <name type="scientific">Sorangium cellulosum</name>
    <name type="common">Polyangium cellulosum</name>
    <dbReference type="NCBI Taxonomy" id="56"/>
    <lineage>
        <taxon>Bacteria</taxon>
        <taxon>Pseudomonadati</taxon>
        <taxon>Myxococcota</taxon>
        <taxon>Polyangia</taxon>
        <taxon>Polyangiales</taxon>
        <taxon>Polyangiaceae</taxon>
        <taxon>Sorangium</taxon>
    </lineage>
</organism>
<feature type="domain" description="Peptidase S9 prolyl oligopeptidase catalytic" evidence="2">
    <location>
        <begin position="44"/>
        <end position="140"/>
    </location>
</feature>
<name>A0A150S3P2_SORCE</name>
<dbReference type="Pfam" id="PF00326">
    <property type="entry name" value="Peptidase_S9"/>
    <property type="match status" value="1"/>
</dbReference>
<dbReference type="AlphaFoldDB" id="A0A150S3P2"/>
<dbReference type="GO" id="GO:0004252">
    <property type="term" value="F:serine-type endopeptidase activity"/>
    <property type="evidence" value="ECO:0007669"/>
    <property type="project" value="InterPro"/>
</dbReference>
<reference evidence="3 4" key="1">
    <citation type="submission" date="2014-02" db="EMBL/GenBank/DDBJ databases">
        <title>The small core and large imbalanced accessory genome model reveals a collaborative survival strategy of Sorangium cellulosum strains in nature.</title>
        <authorList>
            <person name="Han K."/>
            <person name="Peng R."/>
            <person name="Blom J."/>
            <person name="Li Y.-Z."/>
        </authorList>
    </citation>
    <scope>NUCLEOTIDE SEQUENCE [LARGE SCALE GENOMIC DNA]</scope>
    <source>
        <strain evidence="3 4">So0149</strain>
    </source>
</reference>
<evidence type="ECO:0000259" key="2">
    <source>
        <dbReference type="Pfam" id="PF00326"/>
    </source>
</evidence>
<proteinExistence type="predicted"/>
<evidence type="ECO:0000313" key="4">
    <source>
        <dbReference type="Proteomes" id="UP000075515"/>
    </source>
</evidence>
<evidence type="ECO:0000256" key="1">
    <source>
        <dbReference type="ARBA" id="ARBA00022801"/>
    </source>
</evidence>
<dbReference type="InterPro" id="IPR001375">
    <property type="entry name" value="Peptidase_S9_cat"/>
</dbReference>
<dbReference type="InterPro" id="IPR002471">
    <property type="entry name" value="Pept_S9_AS"/>
</dbReference>
<dbReference type="Gene3D" id="3.40.50.1820">
    <property type="entry name" value="alpha/beta hydrolase"/>
    <property type="match status" value="1"/>
</dbReference>
<comment type="caution">
    <text evidence="3">The sequence shown here is derived from an EMBL/GenBank/DDBJ whole genome shotgun (WGS) entry which is preliminary data.</text>
</comment>
<accession>A0A150S3P2</accession>
<dbReference type="PANTHER" id="PTHR42776:SF4">
    <property type="entry name" value="ACYLAMINO-ACID-RELEASING ENZYME"/>
    <property type="match status" value="1"/>
</dbReference>
<dbReference type="InterPro" id="IPR029058">
    <property type="entry name" value="AB_hydrolase_fold"/>
</dbReference>
<evidence type="ECO:0000313" key="3">
    <source>
        <dbReference type="EMBL" id="KYF87094.1"/>
    </source>
</evidence>
<gene>
    <name evidence="3" type="ORF">BE18_05865</name>
</gene>
<dbReference type="GO" id="GO:0006508">
    <property type="term" value="P:proteolysis"/>
    <property type="evidence" value="ECO:0007669"/>
    <property type="project" value="InterPro"/>
</dbReference>
<dbReference type="SUPFAM" id="SSF53474">
    <property type="entry name" value="alpha/beta-Hydrolases"/>
    <property type="match status" value="1"/>
</dbReference>
<dbReference type="PANTHER" id="PTHR42776">
    <property type="entry name" value="SERINE PEPTIDASE S9 FAMILY MEMBER"/>
    <property type="match status" value="1"/>
</dbReference>
<keyword evidence="1" id="KW-0378">Hydrolase</keyword>
<protein>
    <recommendedName>
        <fullName evidence="2">Peptidase S9 prolyl oligopeptidase catalytic domain-containing protein</fullName>
    </recommendedName>
</protein>